<gene>
    <name evidence="4" type="ORF">ACFSF0_04715</name>
</gene>
<organism evidence="4 5">
    <name type="scientific">Ottowia flava</name>
    <dbReference type="NCBI Taxonomy" id="2675430"/>
    <lineage>
        <taxon>Bacteria</taxon>
        <taxon>Pseudomonadati</taxon>
        <taxon>Pseudomonadota</taxon>
        <taxon>Betaproteobacteria</taxon>
        <taxon>Burkholderiales</taxon>
        <taxon>Comamonadaceae</taxon>
        <taxon>Ottowia</taxon>
    </lineage>
</organism>
<feature type="transmembrane region" description="Helical" evidence="2">
    <location>
        <begin position="219"/>
        <end position="238"/>
    </location>
</feature>
<name>A0ABW4KPE3_9BURK</name>
<evidence type="ECO:0000256" key="2">
    <source>
        <dbReference type="SAM" id="Phobius"/>
    </source>
</evidence>
<reference evidence="5" key="1">
    <citation type="journal article" date="2019" name="Int. J. Syst. Evol. Microbiol.">
        <title>The Global Catalogue of Microorganisms (GCM) 10K type strain sequencing project: providing services to taxonomists for standard genome sequencing and annotation.</title>
        <authorList>
            <consortium name="The Broad Institute Genomics Platform"/>
            <consortium name="The Broad Institute Genome Sequencing Center for Infectious Disease"/>
            <person name="Wu L."/>
            <person name="Ma J."/>
        </authorList>
    </citation>
    <scope>NUCLEOTIDE SEQUENCE [LARGE SCALE GENOMIC DNA]</scope>
    <source>
        <strain evidence="5">LMG 29247</strain>
    </source>
</reference>
<keyword evidence="2" id="KW-0472">Membrane</keyword>
<dbReference type="EMBL" id="JBHUEJ010000011">
    <property type="protein sequence ID" value="MFD1709895.1"/>
    <property type="molecule type" value="Genomic_DNA"/>
</dbReference>
<evidence type="ECO:0000256" key="1">
    <source>
        <dbReference type="SAM" id="MobiDB-lite"/>
    </source>
</evidence>
<dbReference type="SMART" id="SM00357">
    <property type="entry name" value="CSP"/>
    <property type="match status" value="1"/>
</dbReference>
<feature type="transmembrane region" description="Helical" evidence="2">
    <location>
        <begin position="127"/>
        <end position="145"/>
    </location>
</feature>
<evidence type="ECO:0000313" key="5">
    <source>
        <dbReference type="Proteomes" id="UP001597304"/>
    </source>
</evidence>
<feature type="domain" description="CSD" evidence="3">
    <location>
        <begin position="2"/>
        <end position="66"/>
    </location>
</feature>
<keyword evidence="2" id="KW-0812">Transmembrane</keyword>
<proteinExistence type="predicted"/>
<comment type="caution">
    <text evidence="4">The sequence shown here is derived from an EMBL/GenBank/DDBJ whole genome shotgun (WGS) entry which is preliminary data.</text>
</comment>
<keyword evidence="2" id="KW-1133">Transmembrane helix</keyword>
<dbReference type="SUPFAM" id="SSF50249">
    <property type="entry name" value="Nucleic acid-binding proteins"/>
    <property type="match status" value="1"/>
</dbReference>
<protein>
    <submittedName>
        <fullName evidence="4">DUF1294 domain-containing protein</fullName>
    </submittedName>
</protein>
<dbReference type="Proteomes" id="UP001597304">
    <property type="component" value="Unassembled WGS sequence"/>
</dbReference>
<keyword evidence="5" id="KW-1185">Reference proteome</keyword>
<evidence type="ECO:0000259" key="3">
    <source>
        <dbReference type="PROSITE" id="PS51857"/>
    </source>
</evidence>
<dbReference type="CDD" id="cd04458">
    <property type="entry name" value="CSP_CDS"/>
    <property type="match status" value="1"/>
</dbReference>
<dbReference type="Gene3D" id="2.40.50.140">
    <property type="entry name" value="Nucleic acid-binding proteins"/>
    <property type="match status" value="1"/>
</dbReference>
<feature type="compositionally biased region" description="Basic and acidic residues" evidence="1">
    <location>
        <begin position="104"/>
        <end position="120"/>
    </location>
</feature>
<feature type="region of interest" description="Disordered" evidence="1">
    <location>
        <begin position="67"/>
        <end position="120"/>
    </location>
</feature>
<dbReference type="InterPro" id="IPR002059">
    <property type="entry name" value="CSP_DNA-bd"/>
</dbReference>
<dbReference type="InterPro" id="IPR012340">
    <property type="entry name" value="NA-bd_OB-fold"/>
</dbReference>
<dbReference type="Pfam" id="PF06961">
    <property type="entry name" value="DUF1294"/>
    <property type="match status" value="1"/>
</dbReference>
<dbReference type="Pfam" id="PF00313">
    <property type="entry name" value="CSD"/>
    <property type="match status" value="1"/>
</dbReference>
<dbReference type="InterPro" id="IPR011129">
    <property type="entry name" value="CSD"/>
</dbReference>
<sequence>MTQDGEILRFDAERGFGFIATADGQRNIFFHVRDFRSDALPRVGERVRFERIDVGGKGPRAMAVQPLAGARQSGVNAPGRATPAQRPADRPARSQPSRNASAPSRRDSGSNDHRRAHEPQGLDGQPVLFVVALLVWIGLLATLTWRGAWPVSAVAVLGGLALLNAATFMAYAFDKSAAEQGRWRTAESTLHSLALLGGWPAAWLAQRALRHKSRKQPFLSIYVATIVLHLGALAALLWRAS</sequence>
<dbReference type="RefSeq" id="WP_147914038.1">
    <property type="nucleotide sequence ID" value="NZ_JBHUEJ010000011.1"/>
</dbReference>
<evidence type="ECO:0000313" key="4">
    <source>
        <dbReference type="EMBL" id="MFD1709895.1"/>
    </source>
</evidence>
<accession>A0ABW4KPE3</accession>
<dbReference type="PROSITE" id="PS51857">
    <property type="entry name" value="CSD_2"/>
    <property type="match status" value="1"/>
</dbReference>
<dbReference type="InterPro" id="IPR010718">
    <property type="entry name" value="DUF1294"/>
</dbReference>
<feature type="transmembrane region" description="Helical" evidence="2">
    <location>
        <begin position="151"/>
        <end position="173"/>
    </location>
</feature>